<dbReference type="EMBL" id="ML996566">
    <property type="protein sequence ID" value="KAF2762354.1"/>
    <property type="molecule type" value="Genomic_DNA"/>
</dbReference>
<evidence type="ECO:0000313" key="2">
    <source>
        <dbReference type="Proteomes" id="UP000799437"/>
    </source>
</evidence>
<dbReference type="RefSeq" id="XP_033604805.1">
    <property type="nucleotide sequence ID" value="XM_033739791.1"/>
</dbReference>
<proteinExistence type="predicted"/>
<sequence>MLRLRLRTLLLQGRGWTAAFIIHPPPLIHSFNCSSVPSAPETHQPLPPRSTFFSRYDSIQEQSAIKGSHTSMGSNEFLHSMCCIAVHACETKVMCCMRFVQVLA</sequence>
<reference evidence="1" key="1">
    <citation type="journal article" date="2020" name="Stud. Mycol.">
        <title>101 Dothideomycetes genomes: a test case for predicting lifestyles and emergence of pathogens.</title>
        <authorList>
            <person name="Haridas S."/>
            <person name="Albert R."/>
            <person name="Binder M."/>
            <person name="Bloem J."/>
            <person name="Labutti K."/>
            <person name="Salamov A."/>
            <person name="Andreopoulos B."/>
            <person name="Baker S."/>
            <person name="Barry K."/>
            <person name="Bills G."/>
            <person name="Bluhm B."/>
            <person name="Cannon C."/>
            <person name="Castanera R."/>
            <person name="Culley D."/>
            <person name="Daum C."/>
            <person name="Ezra D."/>
            <person name="Gonzalez J."/>
            <person name="Henrissat B."/>
            <person name="Kuo A."/>
            <person name="Liang C."/>
            <person name="Lipzen A."/>
            <person name="Lutzoni F."/>
            <person name="Magnuson J."/>
            <person name="Mondo S."/>
            <person name="Nolan M."/>
            <person name="Ohm R."/>
            <person name="Pangilinan J."/>
            <person name="Park H.-J."/>
            <person name="Ramirez L."/>
            <person name="Alfaro M."/>
            <person name="Sun H."/>
            <person name="Tritt A."/>
            <person name="Yoshinaga Y."/>
            <person name="Zwiers L.-H."/>
            <person name="Turgeon B."/>
            <person name="Goodwin S."/>
            <person name="Spatafora J."/>
            <person name="Crous P."/>
            <person name="Grigoriev I."/>
        </authorList>
    </citation>
    <scope>NUCLEOTIDE SEQUENCE</scope>
    <source>
        <strain evidence="1">CBS 121739</strain>
    </source>
</reference>
<dbReference type="AlphaFoldDB" id="A0A6A6WJD5"/>
<organism evidence="1 2">
    <name type="scientific">Pseudovirgaria hyperparasitica</name>
    <dbReference type="NCBI Taxonomy" id="470096"/>
    <lineage>
        <taxon>Eukaryota</taxon>
        <taxon>Fungi</taxon>
        <taxon>Dikarya</taxon>
        <taxon>Ascomycota</taxon>
        <taxon>Pezizomycotina</taxon>
        <taxon>Dothideomycetes</taxon>
        <taxon>Dothideomycetes incertae sedis</taxon>
        <taxon>Acrospermales</taxon>
        <taxon>Acrospermaceae</taxon>
        <taxon>Pseudovirgaria</taxon>
    </lineage>
</organism>
<dbReference type="GeneID" id="54480845"/>
<accession>A0A6A6WJD5</accession>
<name>A0A6A6WJD5_9PEZI</name>
<keyword evidence="2" id="KW-1185">Reference proteome</keyword>
<dbReference type="Proteomes" id="UP000799437">
    <property type="component" value="Unassembled WGS sequence"/>
</dbReference>
<protein>
    <submittedName>
        <fullName evidence="1">Uncharacterized protein</fullName>
    </submittedName>
</protein>
<evidence type="ECO:0000313" key="1">
    <source>
        <dbReference type="EMBL" id="KAF2762354.1"/>
    </source>
</evidence>
<gene>
    <name evidence="1" type="ORF">EJ05DRAFT_206851</name>
</gene>